<keyword evidence="1" id="KW-0805">Transcription regulation</keyword>
<dbReference type="Pfam" id="PF01022">
    <property type="entry name" value="HTH_5"/>
    <property type="match status" value="1"/>
</dbReference>
<evidence type="ECO:0000313" key="7">
    <source>
        <dbReference type="EMBL" id="PJB55535.1"/>
    </source>
</evidence>
<dbReference type="InterPro" id="IPR036390">
    <property type="entry name" value="WH_DNA-bd_sf"/>
</dbReference>
<evidence type="ECO:0000256" key="2">
    <source>
        <dbReference type="ARBA" id="ARBA00023125"/>
    </source>
</evidence>
<dbReference type="RefSeq" id="WP_406607496.1">
    <property type="nucleotide sequence ID" value="NZ_PFKO01000190.1"/>
</dbReference>
<dbReference type="PROSITE" id="PS50987">
    <property type="entry name" value="HTH_ARSR_2"/>
    <property type="match status" value="1"/>
</dbReference>
<dbReference type="SMART" id="SM00418">
    <property type="entry name" value="HTH_ARSR"/>
    <property type="match status" value="1"/>
</dbReference>
<dbReference type="InterPro" id="IPR036388">
    <property type="entry name" value="WH-like_DNA-bd_sf"/>
</dbReference>
<evidence type="ECO:0000313" key="6">
    <source>
        <dbReference type="EMBL" id="PIY32642.1"/>
    </source>
</evidence>
<accession>A0A2M7K8J5</accession>
<dbReference type="EMBL" id="PFKO01000190">
    <property type="protein sequence ID" value="PIY32642.1"/>
    <property type="molecule type" value="Genomic_DNA"/>
</dbReference>
<dbReference type="EMBL" id="PFIP01000072">
    <property type="protein sequence ID" value="PIX34458.1"/>
    <property type="molecule type" value="Genomic_DNA"/>
</dbReference>
<dbReference type="Proteomes" id="UP000230646">
    <property type="component" value="Unassembled WGS sequence"/>
</dbReference>
<name>A0A2M8C8Z2_9BACT</name>
<evidence type="ECO:0000259" key="4">
    <source>
        <dbReference type="PROSITE" id="PS50987"/>
    </source>
</evidence>
<evidence type="ECO:0000256" key="3">
    <source>
        <dbReference type="ARBA" id="ARBA00023163"/>
    </source>
</evidence>
<reference evidence="8 9" key="1">
    <citation type="submission" date="2017-09" db="EMBL/GenBank/DDBJ databases">
        <title>Depth-based differentiation of microbial function through sediment-hosted aquifers and enrichment of novel symbionts in the deep terrestrial subsurface.</title>
        <authorList>
            <person name="Probst A.J."/>
            <person name="Ladd B."/>
            <person name="Jarett J.K."/>
            <person name="Geller-Mcgrath D.E."/>
            <person name="Sieber C.M."/>
            <person name="Emerson J.B."/>
            <person name="Anantharaman K."/>
            <person name="Thomas B.C."/>
            <person name="Malmstrom R."/>
            <person name="Stieglmeier M."/>
            <person name="Klingl A."/>
            <person name="Woyke T."/>
            <person name="Ryan C.M."/>
            <person name="Banfield J.F."/>
        </authorList>
    </citation>
    <scope>NUCLEOTIDE SEQUENCE [LARGE SCALE GENOMIC DNA]</scope>
    <source>
        <strain evidence="6">CG_4_10_14_3_um_filter_34_13</strain>
        <strain evidence="7">CG_4_9_14_3_um_filter_33_16</strain>
    </source>
</reference>
<dbReference type="PANTHER" id="PTHR43132">
    <property type="entry name" value="ARSENICAL RESISTANCE OPERON REPRESSOR ARSR-RELATED"/>
    <property type="match status" value="1"/>
</dbReference>
<protein>
    <submittedName>
        <fullName evidence="7">Transcriptional regulator</fullName>
    </submittedName>
</protein>
<dbReference type="InterPro" id="IPR051011">
    <property type="entry name" value="Metal_resp_trans_reg"/>
</dbReference>
<dbReference type="EMBL" id="PFTV01000201">
    <property type="protein sequence ID" value="PJB55535.1"/>
    <property type="molecule type" value="Genomic_DNA"/>
</dbReference>
<dbReference type="GO" id="GO:0003677">
    <property type="term" value="F:DNA binding"/>
    <property type="evidence" value="ECO:0007669"/>
    <property type="project" value="UniProtKB-KW"/>
</dbReference>
<sequence>METTIKMFKALSDETRLRIFLLLIQSEELCVCELVNILNMEQSRISHSIRILREAGLIVNRREGKWIIYSINPEIKNNEIIHGLKGEIKLPEQDLQNFAKCKKRNIREKFKCN</sequence>
<dbReference type="GO" id="GO:0003700">
    <property type="term" value="F:DNA-binding transcription factor activity"/>
    <property type="evidence" value="ECO:0007669"/>
    <property type="project" value="InterPro"/>
</dbReference>
<dbReference type="InterPro" id="IPR001845">
    <property type="entry name" value="HTH_ArsR_DNA-bd_dom"/>
</dbReference>
<dbReference type="Gene3D" id="1.10.10.10">
    <property type="entry name" value="Winged helix-like DNA-binding domain superfamily/Winged helix DNA-binding domain"/>
    <property type="match status" value="1"/>
</dbReference>
<feature type="domain" description="HTH arsR-type" evidence="4">
    <location>
        <begin position="1"/>
        <end position="91"/>
    </location>
</feature>
<dbReference type="InterPro" id="IPR011991">
    <property type="entry name" value="ArsR-like_HTH"/>
</dbReference>
<evidence type="ECO:0000313" key="5">
    <source>
        <dbReference type="EMBL" id="PIX34458.1"/>
    </source>
</evidence>
<keyword evidence="2" id="KW-0238">DNA-binding</keyword>
<dbReference type="Proteomes" id="UP000228560">
    <property type="component" value="Unassembled WGS sequence"/>
</dbReference>
<dbReference type="PANTHER" id="PTHR43132:SF2">
    <property type="entry name" value="ARSENICAL RESISTANCE OPERON REPRESSOR ARSR-RELATED"/>
    <property type="match status" value="1"/>
</dbReference>
<evidence type="ECO:0000313" key="9">
    <source>
        <dbReference type="Proteomes" id="UP000230646"/>
    </source>
</evidence>
<accession>A0A2M7PQM0</accession>
<proteinExistence type="predicted"/>
<dbReference type="SUPFAM" id="SSF46785">
    <property type="entry name" value="Winged helix' DNA-binding domain"/>
    <property type="match status" value="1"/>
</dbReference>
<dbReference type="NCBIfam" id="NF033788">
    <property type="entry name" value="HTH_metalloreg"/>
    <property type="match status" value="1"/>
</dbReference>
<comment type="caution">
    <text evidence="7">The sequence shown here is derived from an EMBL/GenBank/DDBJ whole genome shotgun (WGS) entry which is preliminary data.</text>
</comment>
<accession>A0A2M8C8Z2</accession>
<evidence type="ECO:0000313" key="8">
    <source>
        <dbReference type="Proteomes" id="UP000228560"/>
    </source>
</evidence>
<gene>
    <name evidence="7" type="ORF">CO097_07920</name>
    <name evidence="6" type="ORF">COZ07_04985</name>
    <name evidence="5" type="ORF">COZ58_03855</name>
</gene>
<evidence type="ECO:0000256" key="1">
    <source>
        <dbReference type="ARBA" id="ARBA00023015"/>
    </source>
</evidence>
<dbReference type="AlphaFoldDB" id="A0A2M8C8Z2"/>
<reference evidence="5" key="2">
    <citation type="submission" date="2017-09" db="EMBL/GenBank/DDBJ databases">
        <title>Depth-based differentiation of microbial function through sediment-hosted aquifers and enrichment of novel symbionts in the deep terrestrial subsurface.</title>
        <authorList>
            <person name="Probst A.J."/>
            <person name="Ladd B."/>
            <person name="Jarett J.K."/>
            <person name="Geller-Mcgrath D.E."/>
            <person name="Sieber C.M.K."/>
            <person name="Emerson J.B."/>
            <person name="Anantharaman K."/>
            <person name="Thomas B.C."/>
            <person name="Malmstrom R."/>
            <person name="Stieglmeier M."/>
            <person name="Klingl A."/>
            <person name="Woyke T."/>
            <person name="Ryan C.M."/>
            <person name="Banfield J.F."/>
        </authorList>
    </citation>
    <scope>NUCLEOTIDE SEQUENCE</scope>
    <source>
        <strain evidence="5">CG_4_8_14_3_um_filter_34_18</strain>
    </source>
</reference>
<dbReference type="CDD" id="cd00090">
    <property type="entry name" value="HTH_ARSR"/>
    <property type="match status" value="1"/>
</dbReference>
<organism evidence="7 8">
    <name type="scientific">Candidatus Infernicultor aquiphilus</name>
    <dbReference type="NCBI Taxonomy" id="1805029"/>
    <lineage>
        <taxon>Bacteria</taxon>
        <taxon>Pseudomonadati</taxon>
        <taxon>Atribacterota</taxon>
        <taxon>Candidatus Phoenicimicrobiia</taxon>
        <taxon>Candidatus Pheonicimicrobiales</taxon>
        <taxon>Candidatus Phoenicimicrobiaceae</taxon>
        <taxon>Candidatus Infernicultor</taxon>
    </lineage>
</organism>
<keyword evidence="3" id="KW-0804">Transcription</keyword>
<dbReference type="PRINTS" id="PR00778">
    <property type="entry name" value="HTHARSR"/>
</dbReference>
<dbReference type="Proteomes" id="UP000231493">
    <property type="component" value="Unassembled WGS sequence"/>
</dbReference>